<name>A0ABT2SN84_9FIRM</name>
<proteinExistence type="predicted"/>
<organism evidence="2 3">
    <name type="scientific">Muricoprocola aceti</name>
    <dbReference type="NCBI Taxonomy" id="2981772"/>
    <lineage>
        <taxon>Bacteria</taxon>
        <taxon>Bacillati</taxon>
        <taxon>Bacillota</taxon>
        <taxon>Clostridia</taxon>
        <taxon>Lachnospirales</taxon>
        <taxon>Lachnospiraceae</taxon>
        <taxon>Muricoprocola</taxon>
    </lineage>
</organism>
<evidence type="ECO:0008006" key="4">
    <source>
        <dbReference type="Google" id="ProtNLM"/>
    </source>
</evidence>
<keyword evidence="3" id="KW-1185">Reference proteome</keyword>
<accession>A0ABT2SN84</accession>
<dbReference type="RefSeq" id="WP_262654998.1">
    <property type="nucleotide sequence ID" value="NZ_JAOQKE010000013.1"/>
</dbReference>
<reference evidence="2 3" key="1">
    <citation type="journal article" date="2021" name="ISME Commun">
        <title>Automated analysis of genomic sequences facilitates high-throughput and comprehensive description of bacteria.</title>
        <authorList>
            <person name="Hitch T.C.A."/>
        </authorList>
    </citation>
    <scope>NUCLEOTIDE SEQUENCE [LARGE SCALE GENOMIC DNA]</scope>
    <source>
        <strain evidence="2 3">Sanger_29</strain>
    </source>
</reference>
<evidence type="ECO:0000313" key="2">
    <source>
        <dbReference type="EMBL" id="MCU6725735.1"/>
    </source>
</evidence>
<sequence>MSMLTCRECGKEFSDKADKCPNCGAPASYSYKVGEVYEVPQSTTKKKMSKCLLISFIIGVLYILYSISYWSGTAGSGADTAEQIGSGIATALVMPHLICTALAVLFNGFGLFMKKRGFALTGAILYTVALVLFPMYFMFVIIEVILSFIGYAKTPKD</sequence>
<keyword evidence="1" id="KW-1133">Transmembrane helix</keyword>
<feature type="transmembrane region" description="Helical" evidence="1">
    <location>
        <begin position="118"/>
        <end position="151"/>
    </location>
</feature>
<feature type="transmembrane region" description="Helical" evidence="1">
    <location>
        <begin position="84"/>
        <end position="106"/>
    </location>
</feature>
<evidence type="ECO:0000256" key="1">
    <source>
        <dbReference type="SAM" id="Phobius"/>
    </source>
</evidence>
<evidence type="ECO:0000313" key="3">
    <source>
        <dbReference type="Proteomes" id="UP001652338"/>
    </source>
</evidence>
<keyword evidence="1" id="KW-0812">Transmembrane</keyword>
<gene>
    <name evidence="2" type="ORF">OCV47_10300</name>
</gene>
<protein>
    <recommendedName>
        <fullName evidence="4">Zinc-ribbon domain-containing protein</fullName>
    </recommendedName>
</protein>
<dbReference type="EMBL" id="JAOQKE010000013">
    <property type="protein sequence ID" value="MCU6725735.1"/>
    <property type="molecule type" value="Genomic_DNA"/>
</dbReference>
<comment type="caution">
    <text evidence="2">The sequence shown here is derived from an EMBL/GenBank/DDBJ whole genome shotgun (WGS) entry which is preliminary data.</text>
</comment>
<feature type="transmembrane region" description="Helical" evidence="1">
    <location>
        <begin position="51"/>
        <end position="72"/>
    </location>
</feature>
<dbReference type="Proteomes" id="UP001652338">
    <property type="component" value="Unassembled WGS sequence"/>
</dbReference>
<keyword evidence="1" id="KW-0472">Membrane</keyword>